<dbReference type="GO" id="GO:0007165">
    <property type="term" value="P:signal transduction"/>
    <property type="evidence" value="ECO:0007669"/>
    <property type="project" value="UniProtKB-KW"/>
</dbReference>
<evidence type="ECO:0000256" key="2">
    <source>
        <dbReference type="ARBA" id="ARBA00022475"/>
    </source>
</evidence>
<dbReference type="KEGG" id="bman:114240366"/>
<evidence type="ECO:0000256" key="8">
    <source>
        <dbReference type="ARBA" id="ARBA00023170"/>
    </source>
</evidence>
<proteinExistence type="inferred from homology"/>
<dbReference type="PANTHER" id="PTHR21137:SF35">
    <property type="entry name" value="ODORANT RECEPTOR 19A-RELATED"/>
    <property type="match status" value="1"/>
</dbReference>
<feature type="transmembrane region" description="Helical" evidence="10">
    <location>
        <begin position="36"/>
        <end position="61"/>
    </location>
</feature>
<dbReference type="GeneID" id="114240366"/>
<evidence type="ECO:0000256" key="1">
    <source>
        <dbReference type="ARBA" id="ARBA00004651"/>
    </source>
</evidence>
<comment type="subcellular location">
    <subcellularLocation>
        <location evidence="1 10">Cell membrane</location>
        <topology evidence="1 10">Multi-pass membrane protein</topology>
    </subcellularLocation>
</comment>
<evidence type="ECO:0000256" key="4">
    <source>
        <dbReference type="ARBA" id="ARBA00022692"/>
    </source>
</evidence>
<dbReference type="RefSeq" id="XP_028026686.1">
    <property type="nucleotide sequence ID" value="XM_028170885.1"/>
</dbReference>
<organism evidence="11 12">
    <name type="scientific">Bombyx mandarina</name>
    <name type="common">Wild silk moth</name>
    <name type="synonym">Wild silkworm</name>
    <dbReference type="NCBI Taxonomy" id="7092"/>
    <lineage>
        <taxon>Eukaryota</taxon>
        <taxon>Metazoa</taxon>
        <taxon>Ecdysozoa</taxon>
        <taxon>Arthropoda</taxon>
        <taxon>Hexapoda</taxon>
        <taxon>Insecta</taxon>
        <taxon>Pterygota</taxon>
        <taxon>Neoptera</taxon>
        <taxon>Endopterygota</taxon>
        <taxon>Lepidoptera</taxon>
        <taxon>Glossata</taxon>
        <taxon>Ditrysia</taxon>
        <taxon>Bombycoidea</taxon>
        <taxon>Bombycidae</taxon>
        <taxon>Bombycinae</taxon>
        <taxon>Bombyx</taxon>
    </lineage>
</organism>
<dbReference type="PANTHER" id="PTHR21137">
    <property type="entry name" value="ODORANT RECEPTOR"/>
    <property type="match status" value="1"/>
</dbReference>
<gene>
    <name evidence="12" type="primary">LOC114240366</name>
</gene>
<keyword evidence="3 10" id="KW-0716">Sensory transduction</keyword>
<evidence type="ECO:0000256" key="7">
    <source>
        <dbReference type="ARBA" id="ARBA00023136"/>
    </source>
</evidence>
<sequence length="458" mass="52007">MNKNHYILKTYCDKIFLVGSGNFWYQKTESRNDKTLLYKIYSCVLFFTYGFMTVLEIMAAMMGDFPEDEKRDSVTFATSHTVVMIKFISIIKNKELLKTLNRKMMMICEAHEEQTLMDEMYRTVKINVVAYCVAVYGSATFYVFEGLRKFYNGSHFVTIVTYYPSNDDDTLAATIVRIATTLVLLMMLLTMIISVDTYTMAYLIMYKYKFITLRHYFKRLRENVDELVAAGKARLAAEKLAQGLVEGIKMHNELLSLSKDIHKAFGTVMALQLCQSSGSAVSLLLQIAVSNTIVTLVFTCPRLFLLIFQRDSVICLENVNVVSLEIFACAIETGKNAPFVIYINVIFCFSLSKDIHKAFGTVMALQLCQSSGSAVSLLLQIAASLLSDEIFYCGWHKCNSPVLSTQRNIRDIVLIAILRAQSPLVMKAFKMVELTYATFILVVRSTYSVFALFYAQNK</sequence>
<keyword evidence="4 10" id="KW-0812">Transmembrane</keyword>
<evidence type="ECO:0000256" key="9">
    <source>
        <dbReference type="ARBA" id="ARBA00023224"/>
    </source>
</evidence>
<accession>A0A6J2JBA6</accession>
<dbReference type="Proteomes" id="UP000504629">
    <property type="component" value="Unplaced"/>
</dbReference>
<protein>
    <recommendedName>
        <fullName evidence="10">Odorant receptor</fullName>
    </recommendedName>
</protein>
<feature type="transmembrane region" description="Helical" evidence="10">
    <location>
        <begin position="126"/>
        <end position="144"/>
    </location>
</feature>
<keyword evidence="11" id="KW-1185">Reference proteome</keyword>
<name>A0A6J2JBA6_BOMMA</name>
<dbReference type="AlphaFoldDB" id="A0A6J2JBA6"/>
<dbReference type="Pfam" id="PF02949">
    <property type="entry name" value="7tm_6"/>
    <property type="match status" value="2"/>
</dbReference>
<evidence type="ECO:0000313" key="11">
    <source>
        <dbReference type="Proteomes" id="UP000504629"/>
    </source>
</evidence>
<feature type="transmembrane region" description="Helical" evidence="10">
    <location>
        <begin position="175"/>
        <end position="204"/>
    </location>
</feature>
<evidence type="ECO:0000256" key="10">
    <source>
        <dbReference type="RuleBase" id="RU351113"/>
    </source>
</evidence>
<evidence type="ECO:0000313" key="12">
    <source>
        <dbReference type="RefSeq" id="XP_028026686.1"/>
    </source>
</evidence>
<keyword evidence="8 10" id="KW-0675">Receptor</keyword>
<evidence type="ECO:0000256" key="5">
    <source>
        <dbReference type="ARBA" id="ARBA00022725"/>
    </source>
</evidence>
<feature type="transmembrane region" description="Helical" evidence="10">
    <location>
        <begin position="73"/>
        <end position="91"/>
    </location>
</feature>
<keyword evidence="5 10" id="KW-0552">Olfaction</keyword>
<reference evidence="12" key="1">
    <citation type="submission" date="2025-08" db="UniProtKB">
        <authorList>
            <consortium name="RefSeq"/>
        </authorList>
    </citation>
    <scope>IDENTIFICATION</scope>
    <source>
        <tissue evidence="12">Silk gland</tissue>
    </source>
</reference>
<evidence type="ECO:0000256" key="6">
    <source>
        <dbReference type="ARBA" id="ARBA00022989"/>
    </source>
</evidence>
<dbReference type="GO" id="GO:0005549">
    <property type="term" value="F:odorant binding"/>
    <property type="evidence" value="ECO:0007669"/>
    <property type="project" value="InterPro"/>
</dbReference>
<dbReference type="GO" id="GO:0005886">
    <property type="term" value="C:plasma membrane"/>
    <property type="evidence" value="ECO:0007669"/>
    <property type="project" value="UniProtKB-SubCell"/>
</dbReference>
<comment type="caution">
    <text evidence="10">Lacks conserved residue(s) required for the propagation of feature annotation.</text>
</comment>
<dbReference type="GO" id="GO:0004984">
    <property type="term" value="F:olfactory receptor activity"/>
    <property type="evidence" value="ECO:0007669"/>
    <property type="project" value="InterPro"/>
</dbReference>
<evidence type="ECO:0000256" key="3">
    <source>
        <dbReference type="ARBA" id="ARBA00022606"/>
    </source>
</evidence>
<feature type="transmembrane region" description="Helical" evidence="10">
    <location>
        <begin position="434"/>
        <end position="455"/>
    </location>
</feature>
<keyword evidence="9 10" id="KW-0807">Transducer</keyword>
<keyword evidence="7 10" id="KW-0472">Membrane</keyword>
<keyword evidence="2" id="KW-1003">Cell membrane</keyword>
<comment type="similarity">
    <text evidence="10">Belongs to the insect chemoreceptor superfamily. Heteromeric odorant receptor channel (TC 1.A.69) family.</text>
</comment>
<keyword evidence="6 10" id="KW-1133">Transmembrane helix</keyword>
<dbReference type="OrthoDB" id="7334592at2759"/>
<dbReference type="InterPro" id="IPR004117">
    <property type="entry name" value="7tm6_olfct_rcpt"/>
</dbReference>